<feature type="domain" description="AB hydrolase-1" evidence="1">
    <location>
        <begin position="29"/>
        <end position="309"/>
    </location>
</feature>
<accession>A0A4S8QKN5</accession>
<dbReference type="PANTHER" id="PTHR43798:SF33">
    <property type="entry name" value="HYDROLASE, PUTATIVE (AFU_ORTHOLOGUE AFUA_2G14860)-RELATED"/>
    <property type="match status" value="1"/>
</dbReference>
<evidence type="ECO:0000313" key="2">
    <source>
        <dbReference type="EMBL" id="THV44421.1"/>
    </source>
</evidence>
<dbReference type="Pfam" id="PF00561">
    <property type="entry name" value="Abhydrolase_1"/>
    <property type="match status" value="1"/>
</dbReference>
<dbReference type="SUPFAM" id="SSF53474">
    <property type="entry name" value="alpha/beta-Hydrolases"/>
    <property type="match status" value="1"/>
</dbReference>
<sequence>MTSEFVTNDGVVIAYSDTDGQNEEGLECLILLHGFTGSKDVWQKNVDALRKTYRVVVPDLRGHGDSQKPKHGYHVSRLAMDLHELTQHIIHSSATGQKGARGDKKFLAIGGSLGCAILWSYAELFGTSLFRKMIFVDQSPLQNSTLDGWDSRFCNRGMNNPWAIASLQKTLELAPEIAHRGTIAACLGYRYAPLESEKGLRSQEVMDGDEAFFLGEALKGNGRWLGKLMEDHTSKDWRDSIRACFGPGSGSETKVLVVGSSRSGCFPAEGVMKIVEFVNGGVENDGEIKNGKARGVVVDWGGHWCYWEDPDKFNTLVLEFLGEN</sequence>
<dbReference type="AlphaFoldDB" id="A0A4S8QKN5"/>
<dbReference type="OrthoDB" id="2498029at2759"/>
<dbReference type="InterPro" id="IPR000073">
    <property type="entry name" value="AB_hydrolase_1"/>
</dbReference>
<dbReference type="GO" id="GO:0016020">
    <property type="term" value="C:membrane"/>
    <property type="evidence" value="ECO:0007669"/>
    <property type="project" value="TreeGrafter"/>
</dbReference>
<proteinExistence type="predicted"/>
<evidence type="ECO:0000313" key="3">
    <source>
        <dbReference type="Proteomes" id="UP000308671"/>
    </source>
</evidence>
<comment type="caution">
    <text evidence="2">The sequence shown here is derived from an EMBL/GenBank/DDBJ whole genome shotgun (WGS) entry which is preliminary data.</text>
</comment>
<dbReference type="InterPro" id="IPR050266">
    <property type="entry name" value="AB_hydrolase_sf"/>
</dbReference>
<evidence type="ECO:0000259" key="1">
    <source>
        <dbReference type="Pfam" id="PF00561"/>
    </source>
</evidence>
<dbReference type="Gene3D" id="3.40.50.1820">
    <property type="entry name" value="alpha/beta hydrolase"/>
    <property type="match status" value="1"/>
</dbReference>
<dbReference type="EMBL" id="PQXL01000644">
    <property type="protein sequence ID" value="THV44421.1"/>
    <property type="molecule type" value="Genomic_DNA"/>
</dbReference>
<dbReference type="InterPro" id="IPR029058">
    <property type="entry name" value="AB_hydrolase_fold"/>
</dbReference>
<protein>
    <recommendedName>
        <fullName evidence="1">AB hydrolase-1 domain-containing protein</fullName>
    </recommendedName>
</protein>
<dbReference type="PANTHER" id="PTHR43798">
    <property type="entry name" value="MONOACYLGLYCEROL LIPASE"/>
    <property type="match status" value="1"/>
</dbReference>
<organism evidence="2 3">
    <name type="scientific">Botrytis galanthina</name>
    <dbReference type="NCBI Taxonomy" id="278940"/>
    <lineage>
        <taxon>Eukaryota</taxon>
        <taxon>Fungi</taxon>
        <taxon>Dikarya</taxon>
        <taxon>Ascomycota</taxon>
        <taxon>Pezizomycotina</taxon>
        <taxon>Leotiomycetes</taxon>
        <taxon>Helotiales</taxon>
        <taxon>Sclerotiniaceae</taxon>
        <taxon>Botrytis</taxon>
    </lineage>
</organism>
<dbReference type="Proteomes" id="UP000308671">
    <property type="component" value="Unassembled WGS sequence"/>
</dbReference>
<reference evidence="2 3" key="1">
    <citation type="submission" date="2017-12" db="EMBL/GenBank/DDBJ databases">
        <title>Comparative genomics of Botrytis spp.</title>
        <authorList>
            <person name="Valero-Jimenez C.A."/>
            <person name="Tapia P."/>
            <person name="Veloso J."/>
            <person name="Silva-Moreno E."/>
            <person name="Staats M."/>
            <person name="Valdes J.H."/>
            <person name="Van Kan J.A.L."/>
        </authorList>
    </citation>
    <scope>NUCLEOTIDE SEQUENCE [LARGE SCALE GENOMIC DNA]</scope>
    <source>
        <strain evidence="2 3">MUCL435</strain>
    </source>
</reference>
<keyword evidence="3" id="KW-1185">Reference proteome</keyword>
<name>A0A4S8QKN5_9HELO</name>
<gene>
    <name evidence="2" type="ORF">BGAL_0648g00030</name>
</gene>